<evidence type="ECO:0000313" key="3">
    <source>
        <dbReference type="EMBL" id="OAQ99988.1"/>
    </source>
</evidence>
<dbReference type="AlphaFoldDB" id="A0A179IE70"/>
<dbReference type="OrthoDB" id="2342176at2759"/>
<dbReference type="OMA" id="SDEGQWN"/>
<organism evidence="3 4">
    <name type="scientific">Cordyceps confragosa</name>
    <name type="common">Lecanicillium lecanii</name>
    <dbReference type="NCBI Taxonomy" id="2714763"/>
    <lineage>
        <taxon>Eukaryota</taxon>
        <taxon>Fungi</taxon>
        <taxon>Dikarya</taxon>
        <taxon>Ascomycota</taxon>
        <taxon>Pezizomycotina</taxon>
        <taxon>Sordariomycetes</taxon>
        <taxon>Hypocreomycetidae</taxon>
        <taxon>Hypocreales</taxon>
        <taxon>Cordycipitaceae</taxon>
        <taxon>Akanthomyces</taxon>
    </lineage>
</organism>
<evidence type="ECO:0000313" key="4">
    <source>
        <dbReference type="Proteomes" id="UP000243081"/>
    </source>
</evidence>
<evidence type="ECO:0000256" key="2">
    <source>
        <dbReference type="SAM" id="SignalP"/>
    </source>
</evidence>
<protein>
    <recommendedName>
        <fullName evidence="5">Carbohydrate-binding module family 19 domain-containing protein</fullName>
    </recommendedName>
</protein>
<reference evidence="3 4" key="1">
    <citation type="submission" date="2016-03" db="EMBL/GenBank/DDBJ databases">
        <title>Fine-scale spatial genetic structure of a fungal parasite of coffee scale insects.</title>
        <authorList>
            <person name="Jackson D."/>
            <person name="Zemenick K.A."/>
            <person name="Malloure B."/>
            <person name="Quandt C.A."/>
            <person name="James T.Y."/>
        </authorList>
    </citation>
    <scope>NUCLEOTIDE SEQUENCE [LARGE SCALE GENOMIC DNA]</scope>
    <source>
        <strain evidence="3 4">UM487</strain>
    </source>
</reference>
<feature type="region of interest" description="Disordered" evidence="1">
    <location>
        <begin position="111"/>
        <end position="218"/>
    </location>
</feature>
<feature type="chain" id="PRO_5008104336" description="Carbohydrate-binding module family 19 domain-containing protein" evidence="2">
    <location>
        <begin position="21"/>
        <end position="430"/>
    </location>
</feature>
<evidence type="ECO:0008006" key="5">
    <source>
        <dbReference type="Google" id="ProtNLM"/>
    </source>
</evidence>
<sequence length="430" mass="44763">MRTSAAVLVGLSSCIASTTAFPRIRIYNSARDAADAALAAAVNVNQKAPSYSTVTVPTIITSIVDGTETVTVPTTVVKATTVLESTTIVKPTTIVVSTSPTTMVTVTTVSVSNSSKATTTSQQSASTESTSAQTTLNSSIKMSTPQASASSSKPTSRATPSTTPTQSTTQPGSQSAAQPTTTAPNKTPSTTTAPSVSASHQHRRRISAAAATTSADCKHPNRCSLLDDLYSARQGRLRGRRRAQHAPRGAAHRARRRQRGARLPDDILPPAARAEEAPANMLNQTQLSCLVWLLALVALSFASAAGLQDTTTTTATSNSLPLDAAPEQPLHHLQARQQSAGSACSDEGQWNCMTSSWQRCASGRWSVTMPCAKGTTCYPAGLTHDFRIQHDGSVNNGGGGSPTTSVAASMAMRRSVSMAGVLGFVVGWCF</sequence>
<feature type="compositionally biased region" description="Low complexity" evidence="1">
    <location>
        <begin position="111"/>
        <end position="135"/>
    </location>
</feature>
<proteinExistence type="predicted"/>
<gene>
    <name evidence="3" type="ORF">LLEC1_01837</name>
</gene>
<accession>A0A179IE70</accession>
<keyword evidence="4" id="KW-1185">Reference proteome</keyword>
<keyword evidence="2" id="KW-0732">Signal</keyword>
<feature type="region of interest" description="Disordered" evidence="1">
    <location>
        <begin position="236"/>
        <end position="265"/>
    </location>
</feature>
<feature type="signal peptide" evidence="2">
    <location>
        <begin position="1"/>
        <end position="20"/>
    </location>
</feature>
<name>A0A179IE70_CORDF</name>
<dbReference type="EMBL" id="LUKN01001913">
    <property type="protein sequence ID" value="OAQ99988.1"/>
    <property type="molecule type" value="Genomic_DNA"/>
</dbReference>
<dbReference type="Proteomes" id="UP000243081">
    <property type="component" value="Unassembled WGS sequence"/>
</dbReference>
<evidence type="ECO:0000256" key="1">
    <source>
        <dbReference type="SAM" id="MobiDB-lite"/>
    </source>
</evidence>
<feature type="compositionally biased region" description="Basic residues" evidence="1">
    <location>
        <begin position="236"/>
        <end position="260"/>
    </location>
</feature>
<feature type="compositionally biased region" description="Low complexity" evidence="1">
    <location>
        <begin position="143"/>
        <end position="199"/>
    </location>
</feature>
<comment type="caution">
    <text evidence="3">The sequence shown here is derived from an EMBL/GenBank/DDBJ whole genome shotgun (WGS) entry which is preliminary data.</text>
</comment>